<accession>A0A2N6NQ88</accession>
<evidence type="ECO:0000313" key="2">
    <source>
        <dbReference type="Proteomes" id="UP000235728"/>
    </source>
</evidence>
<organism evidence="1 2">
    <name type="scientific">Beauveria bassiana</name>
    <name type="common">White muscardine disease fungus</name>
    <name type="synonym">Tritirachium shiotae</name>
    <dbReference type="NCBI Taxonomy" id="176275"/>
    <lineage>
        <taxon>Eukaryota</taxon>
        <taxon>Fungi</taxon>
        <taxon>Dikarya</taxon>
        <taxon>Ascomycota</taxon>
        <taxon>Pezizomycotina</taxon>
        <taxon>Sordariomycetes</taxon>
        <taxon>Hypocreomycetidae</taxon>
        <taxon>Hypocreales</taxon>
        <taxon>Cordycipitaceae</taxon>
        <taxon>Beauveria</taxon>
    </lineage>
</organism>
<proteinExistence type="predicted"/>
<protein>
    <submittedName>
        <fullName evidence="1">Uncharacterized protein</fullName>
    </submittedName>
</protein>
<name>A0A2N6NQ88_BEABA</name>
<comment type="caution">
    <text evidence="1">The sequence shown here is derived from an EMBL/GenBank/DDBJ whole genome shotgun (WGS) entry which is preliminary data.</text>
</comment>
<sequence length="88" mass="9581">MPDPRLDQMLLSDISGNRNSMAEILARGFNDGNVSGCIHKAHDEFGGAFLCDCAELMSTTVSSLMAASDMELRRKLAQNKQYAQAKGE</sequence>
<dbReference type="EMBL" id="MRVG01000004">
    <property type="protein sequence ID" value="PMB69442.1"/>
    <property type="molecule type" value="Genomic_DNA"/>
</dbReference>
<reference evidence="1 2" key="1">
    <citation type="journal article" date="2016" name="Appl. Microbiol. Biotechnol.">
        <title>Characterization of T-DNA insertion mutants with decreased virulence in the entomopathogenic fungus Beauveria bassiana JEF-007.</title>
        <authorList>
            <person name="Kim S."/>
            <person name="Lee S.J."/>
            <person name="Nai Y.S."/>
            <person name="Yu J.S."/>
            <person name="Lee M.R."/>
            <person name="Yang Y.T."/>
            <person name="Kim J.S."/>
        </authorList>
    </citation>
    <scope>NUCLEOTIDE SEQUENCE [LARGE SCALE GENOMIC DNA]</scope>
    <source>
        <strain evidence="1 2">JEF-007</strain>
    </source>
</reference>
<dbReference type="AlphaFoldDB" id="A0A2N6NQ88"/>
<evidence type="ECO:0000313" key="1">
    <source>
        <dbReference type="EMBL" id="PMB69442.1"/>
    </source>
</evidence>
<gene>
    <name evidence="1" type="ORF">BM221_004086</name>
</gene>
<dbReference type="Proteomes" id="UP000235728">
    <property type="component" value="Unassembled WGS sequence"/>
</dbReference>